<proteinExistence type="predicted"/>
<organism evidence="1 2">
    <name type="scientific">Trichosporon asahii var. asahii (strain CBS 8904)</name>
    <name type="common">Yeast</name>
    <dbReference type="NCBI Taxonomy" id="1220162"/>
    <lineage>
        <taxon>Eukaryota</taxon>
        <taxon>Fungi</taxon>
        <taxon>Dikarya</taxon>
        <taxon>Basidiomycota</taxon>
        <taxon>Agaricomycotina</taxon>
        <taxon>Tremellomycetes</taxon>
        <taxon>Trichosporonales</taxon>
        <taxon>Trichosporonaceae</taxon>
        <taxon>Trichosporon</taxon>
    </lineage>
</organism>
<reference evidence="1 2" key="1">
    <citation type="journal article" date="2012" name="Eukaryot. Cell">
        <title>Genome sequence of the Trichosporon asahii environmental strain CBS 8904.</title>
        <authorList>
            <person name="Yang R.Y."/>
            <person name="Li H.T."/>
            <person name="Zhu H."/>
            <person name="Zhou G.P."/>
            <person name="Wang M."/>
            <person name="Wang L."/>
        </authorList>
    </citation>
    <scope>NUCLEOTIDE SEQUENCE [LARGE SCALE GENOMIC DNA]</scope>
    <source>
        <strain evidence="1 2">CBS 8904</strain>
    </source>
</reference>
<protein>
    <submittedName>
        <fullName evidence="1">Uncharacterized protein</fullName>
    </submittedName>
</protein>
<gene>
    <name evidence="1" type="ORF">A1Q2_08488</name>
</gene>
<keyword evidence="2" id="KW-1185">Reference proteome</keyword>
<dbReference type="EMBL" id="AMBO01000419">
    <property type="protein sequence ID" value="EKC97206.1"/>
    <property type="molecule type" value="Genomic_DNA"/>
</dbReference>
<dbReference type="InterPro" id="IPR036047">
    <property type="entry name" value="F-box-like_dom_sf"/>
</dbReference>
<evidence type="ECO:0000313" key="1">
    <source>
        <dbReference type="EMBL" id="EKC97206.1"/>
    </source>
</evidence>
<evidence type="ECO:0000313" key="2">
    <source>
        <dbReference type="Proteomes" id="UP000006757"/>
    </source>
</evidence>
<dbReference type="HOGENOM" id="CLU_065431_0_0_1"/>
<dbReference type="InParanoid" id="K1VDW5"/>
<comment type="caution">
    <text evidence="1">The sequence shown here is derived from an EMBL/GenBank/DDBJ whole genome shotgun (WGS) entry which is preliminary data.</text>
</comment>
<dbReference type="OrthoDB" id="10676419at2759"/>
<dbReference type="AlphaFoldDB" id="K1VDW5"/>
<dbReference type="Proteomes" id="UP000006757">
    <property type="component" value="Unassembled WGS sequence"/>
</dbReference>
<accession>K1VDW5</accession>
<name>K1VDW5_TRIAC</name>
<sequence>MEATTNDNKPVESAEPASKLQPRISIDHRFFPHIIDIILSSLSYPGLVACASVCREWRNKLRPRLFNHVAIFESTLDDETTVVRSRNTGWPDKSAVLVVSDPANVEDFRNVQLCSTTIDCYRSHEGFDTRQMLGPTSKWPSTFHRLIIPKDLGDSDRSSEYSEDVGDLEGSEESHLVRNLETFHSGQLRSQNAIYFIDYGEGQLTSSPRVLSSLSTLGFLTLSIACYTNPTSTDSRLSFSQPLDAQDLMGEMRGLQYCTLVFKNCVDHRSPWELGFQGLDSQAPQAPHLGAAGELINRIGMNGPFQVVGLENFVPPEHHLSYLQAICSQVASKIESEMSYEDGIPTIENWLKFRTHDRFREFMEDYVYNLTTVG</sequence>
<dbReference type="SUPFAM" id="SSF81383">
    <property type="entry name" value="F-box domain"/>
    <property type="match status" value="1"/>
</dbReference>